<feature type="transmembrane region" description="Helical" evidence="7">
    <location>
        <begin position="288"/>
        <end position="307"/>
    </location>
</feature>
<dbReference type="OrthoDB" id="9811718at2"/>
<feature type="transmembrane region" description="Helical" evidence="7">
    <location>
        <begin position="193"/>
        <end position="212"/>
    </location>
</feature>
<feature type="transmembrane region" description="Helical" evidence="7">
    <location>
        <begin position="152"/>
        <end position="173"/>
    </location>
</feature>
<feature type="transmembrane region" description="Helical" evidence="7">
    <location>
        <begin position="357"/>
        <end position="378"/>
    </location>
</feature>
<feature type="domain" description="NADH:quinone oxidoreductase/Mrp antiporter transmembrane" evidence="8">
    <location>
        <begin position="116"/>
        <end position="400"/>
    </location>
</feature>
<dbReference type="GO" id="GO:0042773">
    <property type="term" value="P:ATP synthesis coupled electron transport"/>
    <property type="evidence" value="ECO:0007669"/>
    <property type="project" value="InterPro"/>
</dbReference>
<organism evidence="9 10">
    <name type="scientific">Deinococcus cellulosilyticus (strain DSM 18568 / NBRC 106333 / KACC 11606 / 5516J-15)</name>
    <dbReference type="NCBI Taxonomy" id="1223518"/>
    <lineage>
        <taxon>Bacteria</taxon>
        <taxon>Thermotogati</taxon>
        <taxon>Deinococcota</taxon>
        <taxon>Deinococci</taxon>
        <taxon>Deinococcales</taxon>
        <taxon>Deinococcaceae</taxon>
        <taxon>Deinococcus</taxon>
    </lineage>
</organism>
<feature type="transmembrane region" description="Helical" evidence="7">
    <location>
        <begin position="390"/>
        <end position="411"/>
    </location>
</feature>
<dbReference type="GO" id="GO:0016020">
    <property type="term" value="C:membrane"/>
    <property type="evidence" value="ECO:0007669"/>
    <property type="project" value="UniProtKB-SubCell"/>
</dbReference>
<dbReference type="GO" id="GO:0015990">
    <property type="term" value="P:electron transport coupled proton transport"/>
    <property type="evidence" value="ECO:0007669"/>
    <property type="project" value="TreeGrafter"/>
</dbReference>
<dbReference type="GO" id="GO:0003954">
    <property type="term" value="F:NADH dehydrogenase activity"/>
    <property type="evidence" value="ECO:0007669"/>
    <property type="project" value="TreeGrafter"/>
</dbReference>
<feature type="transmembrane region" description="Helical" evidence="7">
    <location>
        <begin position="431"/>
        <end position="452"/>
    </location>
</feature>
<feature type="transmembrane region" description="Helical" evidence="7">
    <location>
        <begin position="120"/>
        <end position="140"/>
    </location>
</feature>
<evidence type="ECO:0000313" key="9">
    <source>
        <dbReference type="EMBL" id="GEM47987.1"/>
    </source>
</evidence>
<feature type="transmembrane region" description="Helical" evidence="7">
    <location>
        <begin position="314"/>
        <end position="337"/>
    </location>
</feature>
<keyword evidence="5 7" id="KW-0472">Membrane</keyword>
<feature type="transmembrane region" description="Helical" evidence="7">
    <location>
        <begin position="27"/>
        <end position="45"/>
    </location>
</feature>
<dbReference type="Proteomes" id="UP000321306">
    <property type="component" value="Unassembled WGS sequence"/>
</dbReference>
<accession>A0A511N699</accession>
<dbReference type="PRINTS" id="PR01437">
    <property type="entry name" value="NUOXDRDTASE4"/>
</dbReference>
<evidence type="ECO:0000256" key="7">
    <source>
        <dbReference type="SAM" id="Phobius"/>
    </source>
</evidence>
<dbReference type="InterPro" id="IPR001750">
    <property type="entry name" value="ND/Mrp_TM"/>
</dbReference>
<dbReference type="Pfam" id="PF00361">
    <property type="entry name" value="Proton_antipo_M"/>
    <property type="match status" value="1"/>
</dbReference>
<dbReference type="RefSeq" id="WP_146886693.1">
    <property type="nucleotide sequence ID" value="NZ_BJXB01000017.1"/>
</dbReference>
<protein>
    <submittedName>
        <fullName evidence="9">NADH dehydrogenase subunit M</fullName>
    </submittedName>
</protein>
<feature type="transmembrane region" description="Helical" evidence="7">
    <location>
        <begin position="262"/>
        <end position="282"/>
    </location>
</feature>
<evidence type="ECO:0000256" key="6">
    <source>
        <dbReference type="RuleBase" id="RU000320"/>
    </source>
</evidence>
<name>A0A511N699_DEIC1</name>
<comment type="subcellular location">
    <subcellularLocation>
        <location evidence="1">Endomembrane system</location>
        <topology evidence="1">Multi-pass membrane protein</topology>
    </subcellularLocation>
    <subcellularLocation>
        <location evidence="6">Membrane</location>
        <topology evidence="6">Multi-pass membrane protein</topology>
    </subcellularLocation>
</comment>
<evidence type="ECO:0000256" key="1">
    <source>
        <dbReference type="ARBA" id="ARBA00004127"/>
    </source>
</evidence>
<keyword evidence="4 7" id="KW-1133">Transmembrane helix</keyword>
<dbReference type="GO" id="GO:0048039">
    <property type="term" value="F:ubiquinone binding"/>
    <property type="evidence" value="ECO:0007669"/>
    <property type="project" value="TreeGrafter"/>
</dbReference>
<dbReference type="PANTHER" id="PTHR43507:SF1">
    <property type="entry name" value="NADH-UBIQUINONE OXIDOREDUCTASE CHAIN 4"/>
    <property type="match status" value="1"/>
</dbReference>
<sequence>MINVLLYLPALAALLLVFTPGATKKYIAIAGSLFAFIVNLLLWQQGGAEVTSVPWVPALGMTYTIGLDGVSLLLTLVTSFMSLLCVLYAAFNVERPGPMLANVLLMESGLLGIFASRDLILFYVFFEATLIPALVMLAIYGGPRRVQALTKFAVYTIIGSLFMLLSMIGVKYYSGSATFALADLLAKPLDPKVQMWLLLGFVAAFAVKLPMFPLHGWLPEFHEENHNSGVPDVMGTLYKVGGYGVFRFALPLFPEASEELRFILMALAAFTTLYAAWIAFQQTNWKRVLAYAGLSHMGLVALGVFSMNDIATTGALYLLAFQGVYMGALFLAVGMIYNRTGHVNTNSGGIMDDAPVLSGLTMVLWFAAIAVPGLAGFIGEFSIMLGAYQVSPWLAFIAGLSVIAAGAYALTAYQKTYWETKPQGTVALKDITGLEGLILISAVGVSVIYGIYSSPAINMIRPVVDRIMQGLGG</sequence>
<keyword evidence="3 6" id="KW-0812">Transmembrane</keyword>
<feature type="transmembrane region" description="Helical" evidence="7">
    <location>
        <begin position="65"/>
        <end position="90"/>
    </location>
</feature>
<comment type="similarity">
    <text evidence="2">Belongs to the complex I subunit 4 family.</text>
</comment>
<dbReference type="GO" id="GO:0008137">
    <property type="term" value="F:NADH dehydrogenase (ubiquinone) activity"/>
    <property type="evidence" value="ECO:0007669"/>
    <property type="project" value="InterPro"/>
</dbReference>
<dbReference type="NCBIfam" id="TIGR01972">
    <property type="entry name" value="NDH_I_M"/>
    <property type="match status" value="1"/>
</dbReference>
<evidence type="ECO:0000256" key="2">
    <source>
        <dbReference type="ARBA" id="ARBA00009025"/>
    </source>
</evidence>
<reference evidence="9 10" key="1">
    <citation type="submission" date="2019-07" db="EMBL/GenBank/DDBJ databases">
        <title>Whole genome shotgun sequence of Deinococcus cellulosilyticus NBRC 106333.</title>
        <authorList>
            <person name="Hosoyama A."/>
            <person name="Uohara A."/>
            <person name="Ohji S."/>
            <person name="Ichikawa N."/>
        </authorList>
    </citation>
    <scope>NUCLEOTIDE SEQUENCE [LARGE SCALE GENOMIC DNA]</scope>
    <source>
        <strain evidence="9 10">NBRC 106333</strain>
    </source>
</reference>
<evidence type="ECO:0000256" key="4">
    <source>
        <dbReference type="ARBA" id="ARBA00022989"/>
    </source>
</evidence>
<evidence type="ECO:0000256" key="5">
    <source>
        <dbReference type="ARBA" id="ARBA00023136"/>
    </source>
</evidence>
<feature type="transmembrane region" description="Helical" evidence="7">
    <location>
        <begin position="6"/>
        <end position="22"/>
    </location>
</feature>
<dbReference type="EMBL" id="BJXB01000017">
    <property type="protein sequence ID" value="GEM47987.1"/>
    <property type="molecule type" value="Genomic_DNA"/>
</dbReference>
<gene>
    <name evidence="9" type="ORF">DC3_36220</name>
</gene>
<comment type="caution">
    <text evidence="9">The sequence shown here is derived from an EMBL/GenBank/DDBJ whole genome shotgun (WGS) entry which is preliminary data.</text>
</comment>
<feature type="transmembrane region" description="Helical" evidence="7">
    <location>
        <begin position="97"/>
        <end position="114"/>
    </location>
</feature>
<evidence type="ECO:0000259" key="8">
    <source>
        <dbReference type="Pfam" id="PF00361"/>
    </source>
</evidence>
<evidence type="ECO:0000256" key="3">
    <source>
        <dbReference type="ARBA" id="ARBA00022692"/>
    </source>
</evidence>
<keyword evidence="10" id="KW-1185">Reference proteome</keyword>
<dbReference type="PANTHER" id="PTHR43507">
    <property type="entry name" value="NADH-UBIQUINONE OXIDOREDUCTASE CHAIN 4"/>
    <property type="match status" value="1"/>
</dbReference>
<proteinExistence type="inferred from homology"/>
<dbReference type="AlphaFoldDB" id="A0A511N699"/>
<dbReference type="InterPro" id="IPR003918">
    <property type="entry name" value="NADH_UbQ_OxRdtase"/>
</dbReference>
<dbReference type="InterPro" id="IPR010227">
    <property type="entry name" value="NADH_Q_OxRdtase_chainM/4"/>
</dbReference>
<evidence type="ECO:0000313" key="10">
    <source>
        <dbReference type="Proteomes" id="UP000321306"/>
    </source>
</evidence>
<dbReference type="GO" id="GO:0012505">
    <property type="term" value="C:endomembrane system"/>
    <property type="evidence" value="ECO:0007669"/>
    <property type="project" value="UniProtKB-SubCell"/>
</dbReference>